<dbReference type="Pfam" id="PF15869">
    <property type="entry name" value="TolB_like"/>
    <property type="match status" value="1"/>
</dbReference>
<reference evidence="1" key="1">
    <citation type="submission" date="2019-08" db="EMBL/GenBank/DDBJ databases">
        <authorList>
            <person name="Kucharzyk K."/>
            <person name="Murdoch R.W."/>
            <person name="Higgins S."/>
            <person name="Loffler F."/>
        </authorList>
    </citation>
    <scope>NUCLEOTIDE SEQUENCE</scope>
</reference>
<protein>
    <recommendedName>
        <fullName evidence="2">F-box associated domain-containing protein</fullName>
    </recommendedName>
</protein>
<accession>A0A645HV45</accession>
<evidence type="ECO:0000313" key="1">
    <source>
        <dbReference type="EMBL" id="MPN42446.1"/>
    </source>
</evidence>
<dbReference type="EMBL" id="VSSQ01100184">
    <property type="protein sequence ID" value="MPN42446.1"/>
    <property type="molecule type" value="Genomic_DNA"/>
</dbReference>
<organism evidence="1">
    <name type="scientific">bioreactor metagenome</name>
    <dbReference type="NCBI Taxonomy" id="1076179"/>
    <lineage>
        <taxon>unclassified sequences</taxon>
        <taxon>metagenomes</taxon>
        <taxon>ecological metagenomes</taxon>
    </lineage>
</organism>
<name>A0A645HV45_9ZZZZ</name>
<sequence length="147" mass="17151">MDLSLDKQYMVASCSQLPHLSLYSIKDNKLSKVWEKMIFKPKYKLTNSWIKIDNEQLSGFSGPIIRNQCIYLCSHGLTKGEWIKEDKTGRKTNHTYILVFNLKGEFVRSYVMDKYVIVYAVSPDGRTLYAVIDDPDLYIAKYSLYEK</sequence>
<gene>
    <name evidence="1" type="ORF">SDC9_190003</name>
</gene>
<dbReference type="AlphaFoldDB" id="A0A645HV45"/>
<comment type="caution">
    <text evidence="1">The sequence shown here is derived from an EMBL/GenBank/DDBJ whole genome shotgun (WGS) entry which is preliminary data.</text>
</comment>
<evidence type="ECO:0008006" key="2">
    <source>
        <dbReference type="Google" id="ProtNLM"/>
    </source>
</evidence>
<proteinExistence type="predicted"/>